<proteinExistence type="predicted"/>
<dbReference type="Proteomes" id="UP000073492">
    <property type="component" value="Unassembled WGS sequence"/>
</dbReference>
<name>A0A139IAW6_9PEZI</name>
<sequence length="60" mass="6800">MDAFSLISGQQRSKRSPDNFTPIDHRDPLPVETLPVIQDGVVDIQVLQDLHNGQWCARED</sequence>
<evidence type="ECO:0000313" key="3">
    <source>
        <dbReference type="Proteomes" id="UP000073492"/>
    </source>
</evidence>
<accession>A0A139IAW6</accession>
<gene>
    <name evidence="2" type="ORF">AC579_9226</name>
</gene>
<keyword evidence="3" id="KW-1185">Reference proteome</keyword>
<dbReference type="OrthoDB" id="6339427at2759"/>
<reference evidence="2 3" key="1">
    <citation type="submission" date="2015-07" db="EMBL/GenBank/DDBJ databases">
        <title>Comparative genomics of the Sigatoka disease complex on banana suggests a link between parallel evolutionary changes in Pseudocercospora fijiensis and Pseudocercospora eumusae and increased virulence on the banana host.</title>
        <authorList>
            <person name="Chang T.-C."/>
            <person name="Salvucci A."/>
            <person name="Crous P.W."/>
            <person name="Stergiopoulos I."/>
        </authorList>
    </citation>
    <scope>NUCLEOTIDE SEQUENCE [LARGE SCALE GENOMIC DNA]</scope>
    <source>
        <strain evidence="2 3">CBS 116634</strain>
    </source>
</reference>
<protein>
    <submittedName>
        <fullName evidence="2">Uncharacterized protein</fullName>
    </submittedName>
</protein>
<dbReference type="EMBL" id="LFZO01000182">
    <property type="protein sequence ID" value="KXT11796.1"/>
    <property type="molecule type" value="Genomic_DNA"/>
</dbReference>
<organism evidence="2 3">
    <name type="scientific">Pseudocercospora musae</name>
    <dbReference type="NCBI Taxonomy" id="113226"/>
    <lineage>
        <taxon>Eukaryota</taxon>
        <taxon>Fungi</taxon>
        <taxon>Dikarya</taxon>
        <taxon>Ascomycota</taxon>
        <taxon>Pezizomycotina</taxon>
        <taxon>Dothideomycetes</taxon>
        <taxon>Dothideomycetidae</taxon>
        <taxon>Mycosphaerellales</taxon>
        <taxon>Mycosphaerellaceae</taxon>
        <taxon>Pseudocercospora</taxon>
    </lineage>
</organism>
<evidence type="ECO:0000313" key="2">
    <source>
        <dbReference type="EMBL" id="KXT11796.1"/>
    </source>
</evidence>
<feature type="region of interest" description="Disordered" evidence="1">
    <location>
        <begin position="1"/>
        <end position="28"/>
    </location>
</feature>
<dbReference type="AlphaFoldDB" id="A0A139IAW6"/>
<comment type="caution">
    <text evidence="2">The sequence shown here is derived from an EMBL/GenBank/DDBJ whole genome shotgun (WGS) entry which is preliminary data.</text>
</comment>
<evidence type="ECO:0000256" key="1">
    <source>
        <dbReference type="SAM" id="MobiDB-lite"/>
    </source>
</evidence>